<sequence length="275" mass="30463">MNKTQSLRVASFLYLGSVCAALLLAGSLAGCAGGGSAATATPQTFTDSDEPESRKRATNRLKLAVLYFQDAKYNFALDEVKQAIVTDPNWFEPYAMRGLIFLQTGDYAQAEASLQKALAINPNASDVKHNYGFLLCKMKRPVEATKYFRAALSDPTYAQRAKTWAEQGNCQLANGRKGDAEASFMHAYELDAGNADTGYKLSNLLFQRGELVKAQFYTRRINNSERASAESLWLGIKIERSLENQDAQLQLEAQLRRRFAQSPEAMALERGAFNE</sequence>
<reference evidence="5 6" key="1">
    <citation type="submission" date="2018-05" db="EMBL/GenBank/DDBJ databases">
        <title>Rhodoferax soyangensis sp.nov., isolated from an oligotrophic freshwater lake.</title>
        <authorList>
            <person name="Park M."/>
        </authorList>
    </citation>
    <scope>NUCLEOTIDE SEQUENCE [LARGE SCALE GENOMIC DNA]</scope>
    <source>
        <strain evidence="5 6">IMCC26218</strain>
    </source>
</reference>
<dbReference type="Pfam" id="PF13181">
    <property type="entry name" value="TPR_8"/>
    <property type="match status" value="1"/>
</dbReference>
<dbReference type="RefSeq" id="WP_117173136.1">
    <property type="nucleotide sequence ID" value="NZ_QFZK01000001.1"/>
</dbReference>
<feature type="chain" id="PRO_5017564100" evidence="4">
    <location>
        <begin position="21"/>
        <end position="275"/>
    </location>
</feature>
<keyword evidence="2 3" id="KW-0802">TPR repeat</keyword>
<dbReference type="Pfam" id="PF14559">
    <property type="entry name" value="TPR_19"/>
    <property type="match status" value="1"/>
</dbReference>
<dbReference type="PANTHER" id="PTHR44943:SF8">
    <property type="entry name" value="TPR REPEAT-CONTAINING PROTEIN MJ0263"/>
    <property type="match status" value="1"/>
</dbReference>
<evidence type="ECO:0000313" key="6">
    <source>
        <dbReference type="Proteomes" id="UP000260665"/>
    </source>
</evidence>
<evidence type="ECO:0000256" key="2">
    <source>
        <dbReference type="ARBA" id="ARBA00022803"/>
    </source>
</evidence>
<comment type="caution">
    <text evidence="5">The sequence shown here is derived from an EMBL/GenBank/DDBJ whole genome shotgun (WGS) entry which is preliminary data.</text>
</comment>
<dbReference type="NCBIfam" id="TIGR02521">
    <property type="entry name" value="type_IV_pilW"/>
    <property type="match status" value="1"/>
</dbReference>
<dbReference type="PANTHER" id="PTHR44943">
    <property type="entry name" value="CELLULOSE SYNTHASE OPERON PROTEIN C"/>
    <property type="match status" value="1"/>
</dbReference>
<dbReference type="SUPFAM" id="SSF48452">
    <property type="entry name" value="TPR-like"/>
    <property type="match status" value="1"/>
</dbReference>
<dbReference type="EMBL" id="QFZK01000001">
    <property type="protein sequence ID" value="RFO98486.1"/>
    <property type="molecule type" value="Genomic_DNA"/>
</dbReference>
<protein>
    <submittedName>
        <fullName evidence="5">Type IV pilus biogenesis/stability protein PilW</fullName>
    </submittedName>
</protein>
<accession>A0A3E1RGH9</accession>
<evidence type="ECO:0000256" key="4">
    <source>
        <dbReference type="SAM" id="SignalP"/>
    </source>
</evidence>
<evidence type="ECO:0000256" key="1">
    <source>
        <dbReference type="ARBA" id="ARBA00022737"/>
    </source>
</evidence>
<feature type="repeat" description="TPR" evidence="3">
    <location>
        <begin position="91"/>
        <end position="124"/>
    </location>
</feature>
<dbReference type="InterPro" id="IPR013360">
    <property type="entry name" value="Pilus_4_PilW"/>
</dbReference>
<dbReference type="InterPro" id="IPR019734">
    <property type="entry name" value="TPR_rpt"/>
</dbReference>
<gene>
    <name evidence="5" type="ORF">DIC66_00925</name>
</gene>
<dbReference type="Gene3D" id="1.25.40.10">
    <property type="entry name" value="Tetratricopeptide repeat domain"/>
    <property type="match status" value="1"/>
</dbReference>
<dbReference type="Proteomes" id="UP000260665">
    <property type="component" value="Unassembled WGS sequence"/>
</dbReference>
<evidence type="ECO:0000256" key="3">
    <source>
        <dbReference type="PROSITE-ProRule" id="PRU00339"/>
    </source>
</evidence>
<feature type="signal peptide" evidence="4">
    <location>
        <begin position="1"/>
        <end position="20"/>
    </location>
</feature>
<organism evidence="5 6">
    <name type="scientific">Rhodoferax lacus</name>
    <dbReference type="NCBI Taxonomy" id="2184758"/>
    <lineage>
        <taxon>Bacteria</taxon>
        <taxon>Pseudomonadati</taxon>
        <taxon>Pseudomonadota</taxon>
        <taxon>Betaproteobacteria</taxon>
        <taxon>Burkholderiales</taxon>
        <taxon>Comamonadaceae</taxon>
        <taxon>Rhodoferax</taxon>
    </lineage>
</organism>
<dbReference type="InterPro" id="IPR051685">
    <property type="entry name" value="Ycf3/AcsC/BcsC/TPR_MFPF"/>
</dbReference>
<evidence type="ECO:0000313" key="5">
    <source>
        <dbReference type="EMBL" id="RFO98486.1"/>
    </source>
</evidence>
<keyword evidence="4" id="KW-0732">Signal</keyword>
<dbReference type="AlphaFoldDB" id="A0A3E1RGH9"/>
<keyword evidence="6" id="KW-1185">Reference proteome</keyword>
<dbReference type="PROSITE" id="PS51257">
    <property type="entry name" value="PROKAR_LIPOPROTEIN"/>
    <property type="match status" value="1"/>
</dbReference>
<proteinExistence type="predicted"/>
<dbReference type="SMART" id="SM00028">
    <property type="entry name" value="TPR"/>
    <property type="match status" value="4"/>
</dbReference>
<name>A0A3E1RGH9_9BURK</name>
<keyword evidence="1" id="KW-0677">Repeat</keyword>
<dbReference type="InterPro" id="IPR011990">
    <property type="entry name" value="TPR-like_helical_dom_sf"/>
</dbReference>
<dbReference type="OrthoDB" id="9814042at2"/>
<dbReference type="PROSITE" id="PS50005">
    <property type="entry name" value="TPR"/>
    <property type="match status" value="1"/>
</dbReference>